<dbReference type="PATRIC" id="fig|1423747.3.peg.1192"/>
<dbReference type="EC" id="2.1.1.-" evidence="6"/>
<evidence type="ECO:0000256" key="1">
    <source>
        <dbReference type="ARBA" id="ARBA00022490"/>
    </source>
</evidence>
<reference evidence="7 8" key="1">
    <citation type="journal article" date="2015" name="Genome Announc.">
        <title>Expanding the biotechnology potential of lactobacilli through comparative genomics of 213 strains and associated genera.</title>
        <authorList>
            <person name="Sun Z."/>
            <person name="Harris H.M."/>
            <person name="McCann A."/>
            <person name="Guo C."/>
            <person name="Argimon S."/>
            <person name="Zhang W."/>
            <person name="Yang X."/>
            <person name="Jeffery I.B."/>
            <person name="Cooney J.C."/>
            <person name="Kagawa T.F."/>
            <person name="Liu W."/>
            <person name="Song Y."/>
            <person name="Salvetti E."/>
            <person name="Wrobel A."/>
            <person name="Rasinkangas P."/>
            <person name="Parkhill J."/>
            <person name="Rea M.C."/>
            <person name="O'Sullivan O."/>
            <person name="Ritari J."/>
            <person name="Douillard F.P."/>
            <person name="Paul Ross R."/>
            <person name="Yang R."/>
            <person name="Briner A.E."/>
            <person name="Felis G.E."/>
            <person name="de Vos W.M."/>
            <person name="Barrangou R."/>
            <person name="Klaenhammer T.R."/>
            <person name="Caufield P.W."/>
            <person name="Cui Y."/>
            <person name="Zhang H."/>
            <person name="O'Toole P.W."/>
        </authorList>
    </citation>
    <scope>NUCLEOTIDE SEQUENCE [LARGE SCALE GENOMIC DNA]</scope>
    <source>
        <strain evidence="7 8">DSM 14340</strain>
    </source>
</reference>
<feature type="binding site" evidence="6">
    <location>
        <position position="150"/>
    </location>
    <ligand>
        <name>S-adenosyl-L-methionine</name>
        <dbReference type="ChEBI" id="CHEBI:59789"/>
    </ligand>
</feature>
<keyword evidence="2 6" id="KW-0698">rRNA processing</keyword>
<dbReference type="HAMAP" id="MF_00074">
    <property type="entry name" value="16SrRNA_methyltr_G"/>
    <property type="match status" value="1"/>
</dbReference>
<protein>
    <recommendedName>
        <fullName evidence="6">Ribosomal RNA small subunit methyltransferase G</fullName>
        <ecNumber evidence="6">2.1.1.-</ecNumber>
    </recommendedName>
    <alternativeName>
        <fullName evidence="6">16S rRNA 7-methylguanosine methyltransferase</fullName>
        <shortName evidence="6">16S rRNA m7G methyltransferase</shortName>
    </alternativeName>
</protein>
<dbReference type="STRING" id="1423747.FC69_GL001167"/>
<proteinExistence type="inferred from homology"/>
<dbReference type="SUPFAM" id="SSF53335">
    <property type="entry name" value="S-adenosyl-L-methionine-dependent methyltransferases"/>
    <property type="match status" value="1"/>
</dbReference>
<dbReference type="Proteomes" id="UP000051264">
    <property type="component" value="Unassembled WGS sequence"/>
</dbReference>
<sequence>MTPTAFVAALKAHDIPVSQKQTDQFARYFERLVAVNQNVNLTAITEREAVYLKHFYDSITPALYLDQLRSEPLSICDIGAGAGFPSLPIKILFPQLKITIVDSLNKRIHFLEELVQELGLTDVRLVHDRAELFSQLKSPYREQFDIVTARAVASLNVLAEFCLPAVKVGGQFIALKASQSATELADADYALTVLGGRLVDDIALTLPETNDSRHIIIIDKIQPTPDKYPRRAGVPVKKPLMAKEEK</sequence>
<evidence type="ECO:0000256" key="5">
    <source>
        <dbReference type="ARBA" id="ARBA00022691"/>
    </source>
</evidence>
<dbReference type="InterPro" id="IPR003682">
    <property type="entry name" value="rRNA_ssu_MeTfrase_G"/>
</dbReference>
<dbReference type="GO" id="GO:0005829">
    <property type="term" value="C:cytosol"/>
    <property type="evidence" value="ECO:0007669"/>
    <property type="project" value="TreeGrafter"/>
</dbReference>
<dbReference type="Pfam" id="PF02527">
    <property type="entry name" value="GidB"/>
    <property type="match status" value="1"/>
</dbReference>
<evidence type="ECO:0000313" key="8">
    <source>
        <dbReference type="Proteomes" id="UP000051264"/>
    </source>
</evidence>
<keyword evidence="1 6" id="KW-0963">Cytoplasm</keyword>
<feature type="binding site" evidence="6">
    <location>
        <position position="79"/>
    </location>
    <ligand>
        <name>S-adenosyl-L-methionine</name>
        <dbReference type="ChEBI" id="CHEBI:59789"/>
    </ligand>
</feature>
<dbReference type="RefSeq" id="WP_025082787.1">
    <property type="nucleotide sequence ID" value="NZ_AZEX01000002.1"/>
</dbReference>
<comment type="similarity">
    <text evidence="6">Belongs to the methyltransferase superfamily. RNA methyltransferase RsmG family.</text>
</comment>
<dbReference type="NCBIfam" id="TIGR00138">
    <property type="entry name" value="rsmG_gidB"/>
    <property type="match status" value="1"/>
</dbReference>
<evidence type="ECO:0000313" key="7">
    <source>
        <dbReference type="EMBL" id="KRL61957.1"/>
    </source>
</evidence>
<gene>
    <name evidence="6" type="primary">rsmG</name>
    <name evidence="7" type="ORF">FC69_GL001167</name>
</gene>
<dbReference type="PIRSF" id="PIRSF003078">
    <property type="entry name" value="GidB"/>
    <property type="match status" value="1"/>
</dbReference>
<comment type="caution">
    <text evidence="7">The sequence shown here is derived from an EMBL/GenBank/DDBJ whole genome shotgun (WGS) entry which is preliminary data.</text>
</comment>
<comment type="subcellular location">
    <subcellularLocation>
        <location evidence="6">Cytoplasm</location>
    </subcellularLocation>
</comment>
<evidence type="ECO:0000256" key="4">
    <source>
        <dbReference type="ARBA" id="ARBA00022679"/>
    </source>
</evidence>
<evidence type="ECO:0000256" key="6">
    <source>
        <dbReference type="HAMAP-Rule" id="MF_00074"/>
    </source>
</evidence>
<dbReference type="PANTHER" id="PTHR31760:SF0">
    <property type="entry name" value="S-ADENOSYL-L-METHIONINE-DEPENDENT METHYLTRANSFERASES SUPERFAMILY PROTEIN"/>
    <property type="match status" value="1"/>
</dbReference>
<dbReference type="eggNOG" id="COG0357">
    <property type="taxonomic scope" value="Bacteria"/>
</dbReference>
<name>A0A0R1S691_9LACO</name>
<feature type="binding site" evidence="6">
    <location>
        <begin position="130"/>
        <end position="131"/>
    </location>
    <ligand>
        <name>S-adenosyl-L-methionine</name>
        <dbReference type="ChEBI" id="CHEBI:59789"/>
    </ligand>
</feature>
<evidence type="ECO:0000256" key="2">
    <source>
        <dbReference type="ARBA" id="ARBA00022552"/>
    </source>
</evidence>
<keyword evidence="5 6" id="KW-0949">S-adenosyl-L-methionine</keyword>
<dbReference type="OrthoDB" id="9808773at2"/>
<evidence type="ECO:0000256" key="3">
    <source>
        <dbReference type="ARBA" id="ARBA00022603"/>
    </source>
</evidence>
<organism evidence="7 8">
    <name type="scientific">Latilactobacillus fuchuensis DSM 14340 = JCM 11249</name>
    <dbReference type="NCBI Taxonomy" id="1423747"/>
    <lineage>
        <taxon>Bacteria</taxon>
        <taxon>Bacillati</taxon>
        <taxon>Bacillota</taxon>
        <taxon>Bacilli</taxon>
        <taxon>Lactobacillales</taxon>
        <taxon>Lactobacillaceae</taxon>
        <taxon>Latilactobacillus</taxon>
    </lineage>
</organism>
<dbReference type="EMBL" id="AZEX01000002">
    <property type="protein sequence ID" value="KRL61957.1"/>
    <property type="molecule type" value="Genomic_DNA"/>
</dbReference>
<dbReference type="CDD" id="cd02440">
    <property type="entry name" value="AdoMet_MTases"/>
    <property type="match status" value="1"/>
</dbReference>
<dbReference type="AlphaFoldDB" id="A0A0R1S691"/>
<keyword evidence="3 6" id="KW-0489">Methyltransferase</keyword>
<dbReference type="PANTHER" id="PTHR31760">
    <property type="entry name" value="S-ADENOSYL-L-METHIONINE-DEPENDENT METHYLTRANSFERASES SUPERFAMILY PROTEIN"/>
    <property type="match status" value="1"/>
</dbReference>
<dbReference type="FunFam" id="3.40.50.150:FF:000041">
    <property type="entry name" value="Ribosomal RNA small subunit methyltransferase G"/>
    <property type="match status" value="1"/>
</dbReference>
<comment type="function">
    <text evidence="6">Specifically methylates the N7 position of a guanine in 16S rRNA.</text>
</comment>
<accession>A0A0R1S691</accession>
<dbReference type="Gene3D" id="3.40.50.150">
    <property type="entry name" value="Vaccinia Virus protein VP39"/>
    <property type="match status" value="1"/>
</dbReference>
<comment type="caution">
    <text evidence="6">Lacks conserved residue(s) required for the propagation of feature annotation.</text>
</comment>
<feature type="binding site" evidence="6">
    <location>
        <position position="84"/>
    </location>
    <ligand>
        <name>S-adenosyl-L-methionine</name>
        <dbReference type="ChEBI" id="CHEBI:59789"/>
    </ligand>
</feature>
<dbReference type="GO" id="GO:0070043">
    <property type="term" value="F:rRNA (guanine-N7-)-methyltransferase activity"/>
    <property type="evidence" value="ECO:0007669"/>
    <property type="project" value="UniProtKB-UniRule"/>
</dbReference>
<keyword evidence="4 6" id="KW-0808">Transferase</keyword>
<dbReference type="InterPro" id="IPR029063">
    <property type="entry name" value="SAM-dependent_MTases_sf"/>
</dbReference>